<protein>
    <submittedName>
        <fullName evidence="2">ATP-binding protein</fullName>
    </submittedName>
</protein>
<gene>
    <name evidence="2" type="ORF">F3087_41675</name>
</gene>
<accession>A0A5N0DWQ1</accession>
<proteinExistence type="predicted"/>
<sequence>MNLRVTHQGYAYQDLITGIALVDLMLGTSVAVTVDTKGFDGDRFDDLNVVYRAGRRVRIQIKHTAQDRELSKDTFSADRRSLKLDKLFDSLLHDLAQEPGTTYRVVVRDNSPDRDLAEVLKAVDPVDDPGDPLPGVITHRFRFAPESLRSSNPWKKLIAHLTDDQVQAACDHLTVDTGAPASTLDFSAPGPAERVLLHRVTEELGAGRAPNADITPERAALALAYAATGARALDGNVERKRLFPQVGLITDFGAVTEGHPVEAAVAVPRIDAAIELRRHVDAVAPAGGRVVVIGEPGVGKSWLCEQLADTCRDADWIVARHHCWLGGSDVDHDERVLTDVVIGSLLRQLERVVPEVTVELRPRFAATPEALTAAIQTCRSTHPHRNVLLIVDGLDHVDRVVGRRTNRQTGPSRLLVDQLAAIDLPSGVGMLIASQPGEHLENAAPATDGPIQLPRMSRDEVRALARKHGLLDVPIGGDPLEVGDERRIVDLVYDRSGGNALFATYLCRYATRVSPLDTDGSVPVTAGEIVHRLTLVPDTATDIDSYYAYLLDAMTNDQRFAIGTLAMCGFALSADELGEMFPQTRPLLMSALQTLAPVLTSHPGLGGLRIHHESFSRHVLRDNDEQWVTSIRESIAKWLSARGFFTDARAFRHLPELLAQLDRYNELKELIRPGFVAEAVRALQPPEALVQVVSVVVRESRARLDWPTLIACVESRKSIDTYETESLSDSIVEYADVVVSVLGADTVAERLVYEGRPTFPSQWGLRLCRAIDQAGVAAPWKAYIEAHDREVERGGGDNGSNRDGALQLALQLGALRLRTQRDDIGNDLADRVAEHLELDHDASLNDLTVVFTAGLPPAVMPAVAAAMTNRDKAAQVYLTLADLAAIGTPGLPDPAALAQEACTRAPALDISRYLRHGIPAYEILANLGTTDLEAELQKITRAVVAAPAADHSAVRQWLGYLALAHAINRSIPLALNPTLSGPGFYRAWMRYTVATIGIADDVAAGTTSPEAASTAVDVALTDLAAEAKPFTGKPRACDLYFVHPLVHETIEKSLVVVQHCDLDAVLDRLIAIGDGTTTSSNLGLPENGPLTTNDLLEILSRVSGRIGVDAIHALMTVIRERRKDTTTPYRVTAGFELAAARICCAAGVTDEAGNCWKRACLLLASYGGHKDPTISEIIDSIEDIAEVDIDTARADLAKLIDLTYLVWQHTDGRDTSHFVNSWWEKAASIDPTAAAIDGADILMGHLGFEDSRVHSAHTHLLENRVETADPVVLAALRLTVGTGWRRPDTDLRLLRRLHCETGVGPRIDSMLAIFANNIAASYDDQAMMYSSDQPKTIVTPELVDAIVRLGGSQFGIRTPRAEQDVRNSLPWGSGHRPDSIETQRHLVNSQRPIIPAGRAGAVLAARDYKHKQYRDDPTAPRWDIDALANAIGWRILEVTVDSGAEAGIDLIDDVAREISRHSDNEIFATLGEGLALRCDGTSDALTTVASYCLTLAYIRIRGGGGWRTFAGRERTRLWTAAHDLEPAIAERTLAAAVAATVDADAQRAYGITQAIVAAFAARPTDTQEGTAAACWNAAFSIIKHRLPGTASRSDHTYRPTANPDTQENLDHAMATLALATISQPMRADLRRTLLATALLLTCRPTIGQAALAHVLALALDAGRTTWLLDVLRTCPQNELSDELATELTRLVSTDWLSVHALAARILDMYGRAYPARQVTEAAPQIGTAFHQLPREHQ</sequence>
<keyword evidence="2" id="KW-0067">ATP-binding</keyword>
<dbReference type="RefSeq" id="WP_150407708.1">
    <property type="nucleotide sequence ID" value="NZ_VXLC01000035.1"/>
</dbReference>
<dbReference type="EMBL" id="VXLC01000035">
    <property type="protein sequence ID" value="KAA8880384.1"/>
    <property type="molecule type" value="Genomic_DNA"/>
</dbReference>
<evidence type="ECO:0000259" key="1">
    <source>
        <dbReference type="Pfam" id="PF13191"/>
    </source>
</evidence>
<dbReference type="InterPro" id="IPR027417">
    <property type="entry name" value="P-loop_NTPase"/>
</dbReference>
<dbReference type="InterPro" id="IPR041664">
    <property type="entry name" value="AAA_16"/>
</dbReference>
<dbReference type="Gene3D" id="3.40.50.300">
    <property type="entry name" value="P-loop containing nucleotide triphosphate hydrolases"/>
    <property type="match status" value="1"/>
</dbReference>
<evidence type="ECO:0000313" key="3">
    <source>
        <dbReference type="Proteomes" id="UP000323876"/>
    </source>
</evidence>
<dbReference type="OrthoDB" id="3878130at2"/>
<keyword evidence="2" id="KW-0547">Nucleotide-binding</keyword>
<comment type="caution">
    <text evidence="2">The sequence shown here is derived from an EMBL/GenBank/DDBJ whole genome shotgun (WGS) entry which is preliminary data.</text>
</comment>
<organism evidence="2 3">
    <name type="scientific">Nocardia colli</name>
    <dbReference type="NCBI Taxonomy" id="2545717"/>
    <lineage>
        <taxon>Bacteria</taxon>
        <taxon>Bacillati</taxon>
        <taxon>Actinomycetota</taxon>
        <taxon>Actinomycetes</taxon>
        <taxon>Mycobacteriales</taxon>
        <taxon>Nocardiaceae</taxon>
        <taxon>Nocardia</taxon>
    </lineage>
</organism>
<evidence type="ECO:0000313" key="2">
    <source>
        <dbReference type="EMBL" id="KAA8880384.1"/>
    </source>
</evidence>
<reference evidence="2 3" key="1">
    <citation type="submission" date="2019-09" db="EMBL/GenBank/DDBJ databases">
        <authorList>
            <person name="Wang X."/>
        </authorList>
    </citation>
    <scope>NUCLEOTIDE SEQUENCE [LARGE SCALE GENOMIC DNA]</scope>
    <source>
        <strain evidence="2 3">CICC 11023</strain>
    </source>
</reference>
<dbReference type="SUPFAM" id="SSF52540">
    <property type="entry name" value="P-loop containing nucleoside triphosphate hydrolases"/>
    <property type="match status" value="1"/>
</dbReference>
<feature type="domain" description="Orc1-like AAA ATPase" evidence="1">
    <location>
        <begin position="276"/>
        <end position="398"/>
    </location>
</feature>
<dbReference type="Pfam" id="PF13191">
    <property type="entry name" value="AAA_16"/>
    <property type="match status" value="1"/>
</dbReference>
<dbReference type="GO" id="GO:0005524">
    <property type="term" value="F:ATP binding"/>
    <property type="evidence" value="ECO:0007669"/>
    <property type="project" value="UniProtKB-KW"/>
</dbReference>
<keyword evidence="3" id="KW-1185">Reference proteome</keyword>
<name>A0A5N0DWQ1_9NOCA</name>
<dbReference type="Proteomes" id="UP000323876">
    <property type="component" value="Unassembled WGS sequence"/>
</dbReference>